<organism evidence="1 2">
    <name type="scientific">Steroidobacter denitrificans</name>
    <dbReference type="NCBI Taxonomy" id="465721"/>
    <lineage>
        <taxon>Bacteria</taxon>
        <taxon>Pseudomonadati</taxon>
        <taxon>Pseudomonadota</taxon>
        <taxon>Gammaproteobacteria</taxon>
        <taxon>Steroidobacterales</taxon>
        <taxon>Steroidobacteraceae</taxon>
        <taxon>Steroidobacter</taxon>
    </lineage>
</organism>
<dbReference type="KEGG" id="sdf:ACG33_12640"/>
<dbReference type="RefSeq" id="WP_066921705.1">
    <property type="nucleotide sequence ID" value="NZ_CP011971.1"/>
</dbReference>
<dbReference type="EMBL" id="CP011971">
    <property type="protein sequence ID" value="AMN47930.1"/>
    <property type="molecule type" value="Genomic_DNA"/>
</dbReference>
<dbReference type="Pfam" id="PF01257">
    <property type="entry name" value="2Fe-2S_thioredx"/>
    <property type="match status" value="1"/>
</dbReference>
<keyword evidence="2" id="KW-1185">Reference proteome</keyword>
<proteinExistence type="predicted"/>
<name>A0A127FDU3_STEDE</name>
<accession>A0A127FDU3</accession>
<protein>
    <submittedName>
        <fullName evidence="1">Formate dehydrogenase subunit gamma</fullName>
    </submittedName>
</protein>
<dbReference type="InterPro" id="IPR028431">
    <property type="entry name" value="NADP_DH_HndA-like"/>
</dbReference>
<dbReference type="Proteomes" id="UP000070250">
    <property type="component" value="Chromosome"/>
</dbReference>
<dbReference type="InterPro" id="IPR036249">
    <property type="entry name" value="Thioredoxin-like_sf"/>
</dbReference>
<evidence type="ECO:0000313" key="2">
    <source>
        <dbReference type="Proteomes" id="UP000070250"/>
    </source>
</evidence>
<reference evidence="1 2" key="1">
    <citation type="submission" date="2015-06" db="EMBL/GenBank/DDBJ databases">
        <title>A Comprehensive Approach to Explore the Metabolic and Phylogenetic Diversity of Bacterial Steroid Degradation in the Environment: Testosterone as an Example.</title>
        <authorList>
            <person name="Yang F.-C."/>
            <person name="Chen Y.-L."/>
            <person name="Yu C.-P."/>
            <person name="Tang S.-L."/>
            <person name="Wang P.-H."/>
            <person name="Ismail W."/>
            <person name="Wang C.-H."/>
            <person name="Yang C.-Y."/>
            <person name="Chiang Y.-R."/>
        </authorList>
    </citation>
    <scope>NUCLEOTIDE SEQUENCE [LARGE SCALE GENOMIC DNA]</scope>
    <source>
        <strain evidence="1 2">DSM 18526</strain>
    </source>
</reference>
<gene>
    <name evidence="1" type="ORF">ACG33_12640</name>
</gene>
<evidence type="ECO:0000313" key="1">
    <source>
        <dbReference type="EMBL" id="AMN47930.1"/>
    </source>
</evidence>
<dbReference type="AlphaFoldDB" id="A0A127FDU3"/>
<dbReference type="Gene3D" id="3.40.30.10">
    <property type="entry name" value="Glutaredoxin"/>
    <property type="match status" value="1"/>
</dbReference>
<sequence length="144" mass="15732">MLAEFGDTIELRLLTTTLQQTLGYVPPPAVPLLAEKTGLERAQVFEFIESDAQLSFKPPGRHRVAICLGKNCSQRGAATLAEEAMRTLGIDSFRVTADFAVRLESFYCFGRCKDGPNVLIDEEIHGTMTSAKLTELLRGVLATG</sequence>
<dbReference type="PANTHER" id="PTHR43342">
    <property type="entry name" value="NADH-QUINONE OXIDOREDUCTASE, E SUBUNIT"/>
    <property type="match status" value="1"/>
</dbReference>
<dbReference type="PANTHER" id="PTHR43342:SF1">
    <property type="entry name" value="BIFURCATING [FEFE] HYDROGENASE GAMMA SUBUNIT"/>
    <property type="match status" value="1"/>
</dbReference>
<dbReference type="STRING" id="465721.ACG33_12640"/>
<dbReference type="SUPFAM" id="SSF52833">
    <property type="entry name" value="Thioredoxin-like"/>
    <property type="match status" value="1"/>
</dbReference>